<evidence type="ECO:0000256" key="3">
    <source>
        <dbReference type="ARBA" id="ARBA00022679"/>
    </source>
</evidence>
<dbReference type="RefSeq" id="WP_191076144.1">
    <property type="nucleotide sequence ID" value="NZ_JACTAG010000002.1"/>
</dbReference>
<name>A0A927D549_9RHOB</name>
<organism evidence="5 6">
    <name type="scientific">Sulfitobacter aestuariivivens</name>
    <dbReference type="NCBI Taxonomy" id="2766981"/>
    <lineage>
        <taxon>Bacteria</taxon>
        <taxon>Pseudomonadati</taxon>
        <taxon>Pseudomonadota</taxon>
        <taxon>Alphaproteobacteria</taxon>
        <taxon>Rhodobacterales</taxon>
        <taxon>Roseobacteraceae</taxon>
        <taxon>Sulfitobacter</taxon>
    </lineage>
</organism>
<comment type="similarity">
    <text evidence="1">Belongs to the glycosyltransferase 2 family.</text>
</comment>
<evidence type="ECO:0000259" key="4">
    <source>
        <dbReference type="Pfam" id="PF00535"/>
    </source>
</evidence>
<dbReference type="PANTHER" id="PTHR43685:SF5">
    <property type="entry name" value="GLYCOSYLTRANSFERASE EPSE-RELATED"/>
    <property type="match status" value="1"/>
</dbReference>
<feature type="domain" description="Glycosyltransferase 2-like" evidence="4">
    <location>
        <begin position="8"/>
        <end position="123"/>
    </location>
</feature>
<dbReference type="SUPFAM" id="SSF53448">
    <property type="entry name" value="Nucleotide-diphospho-sugar transferases"/>
    <property type="match status" value="1"/>
</dbReference>
<keyword evidence="6" id="KW-1185">Reference proteome</keyword>
<dbReference type="GO" id="GO:0016757">
    <property type="term" value="F:glycosyltransferase activity"/>
    <property type="evidence" value="ECO:0007669"/>
    <property type="project" value="UniProtKB-KW"/>
</dbReference>
<gene>
    <name evidence="5" type="ORF">H9Q16_14540</name>
</gene>
<keyword evidence="3" id="KW-0808">Transferase</keyword>
<accession>A0A927D549</accession>
<proteinExistence type="inferred from homology"/>
<dbReference type="EMBL" id="JACTAG010000002">
    <property type="protein sequence ID" value="MBD3665149.1"/>
    <property type="molecule type" value="Genomic_DNA"/>
</dbReference>
<evidence type="ECO:0000313" key="5">
    <source>
        <dbReference type="EMBL" id="MBD3665149.1"/>
    </source>
</evidence>
<sequence length="308" mass="34260">MPQSNKVTILMGVYNGAAHLDAQLQSIAAQTYENWSLICSDDGSTDGTREIVTRFAQDHRGKVLLSDGPRAGFSSNYMQMMRDLPDDIAMVAFADQDDIWEPDKLARAAQALETEGHPTLYASRCWYWYPESGVRKPSPSPARPATFRNALIENIATGNTIVLNPAAARFVRDAAQHTSAVFAHDWWLYLLMAGADYRIEFDTGAPTLLYRQHAENLIGGGQTLHEQVQRKLKVLQGALSDRIGLNIEALQQVENLLTAQNREVLDQFARARQAGFLRRLQGLRKVAPYRQTTLGTLGFWGAASLGRI</sequence>
<evidence type="ECO:0000313" key="6">
    <source>
        <dbReference type="Proteomes" id="UP000635142"/>
    </source>
</evidence>
<dbReference type="Proteomes" id="UP000635142">
    <property type="component" value="Unassembled WGS sequence"/>
</dbReference>
<comment type="caution">
    <text evidence="5">The sequence shown here is derived from an EMBL/GenBank/DDBJ whole genome shotgun (WGS) entry which is preliminary data.</text>
</comment>
<dbReference type="Pfam" id="PF00535">
    <property type="entry name" value="Glycos_transf_2"/>
    <property type="match status" value="1"/>
</dbReference>
<evidence type="ECO:0000256" key="1">
    <source>
        <dbReference type="ARBA" id="ARBA00006739"/>
    </source>
</evidence>
<dbReference type="CDD" id="cd04196">
    <property type="entry name" value="GT_2_like_d"/>
    <property type="match status" value="1"/>
</dbReference>
<dbReference type="InterPro" id="IPR029044">
    <property type="entry name" value="Nucleotide-diphossugar_trans"/>
</dbReference>
<dbReference type="InterPro" id="IPR050834">
    <property type="entry name" value="Glycosyltransf_2"/>
</dbReference>
<dbReference type="InterPro" id="IPR001173">
    <property type="entry name" value="Glyco_trans_2-like"/>
</dbReference>
<dbReference type="PANTHER" id="PTHR43685">
    <property type="entry name" value="GLYCOSYLTRANSFERASE"/>
    <property type="match status" value="1"/>
</dbReference>
<keyword evidence="2" id="KW-0328">Glycosyltransferase</keyword>
<protein>
    <submittedName>
        <fullName evidence="5">Glycosyltransferase family 2 protein</fullName>
    </submittedName>
</protein>
<reference evidence="5" key="1">
    <citation type="submission" date="2020-08" db="EMBL/GenBank/DDBJ databases">
        <title>Sulfitobacter aestuariivivens sp. nov., isolated from a tidal flat.</title>
        <authorList>
            <person name="Park S."/>
            <person name="Yoon J.-H."/>
        </authorList>
    </citation>
    <scope>NUCLEOTIDE SEQUENCE</scope>
    <source>
        <strain evidence="5">TSTF-M16</strain>
    </source>
</reference>
<dbReference type="AlphaFoldDB" id="A0A927D549"/>
<dbReference type="Gene3D" id="3.90.550.10">
    <property type="entry name" value="Spore Coat Polysaccharide Biosynthesis Protein SpsA, Chain A"/>
    <property type="match status" value="1"/>
</dbReference>
<evidence type="ECO:0000256" key="2">
    <source>
        <dbReference type="ARBA" id="ARBA00022676"/>
    </source>
</evidence>